<accession>A0ABW8MG10</accession>
<comment type="caution">
    <text evidence="8">The sequence shown here is derived from an EMBL/GenBank/DDBJ whole genome shotgun (WGS) entry which is preliminary data.</text>
</comment>
<evidence type="ECO:0000256" key="1">
    <source>
        <dbReference type="ARBA" id="ARBA00001974"/>
    </source>
</evidence>
<evidence type="ECO:0000256" key="4">
    <source>
        <dbReference type="ARBA" id="ARBA00022827"/>
    </source>
</evidence>
<dbReference type="EC" id="1.3.8.7" evidence="8"/>
<evidence type="ECO:0000256" key="3">
    <source>
        <dbReference type="ARBA" id="ARBA00022630"/>
    </source>
</evidence>
<dbReference type="GO" id="GO:0070991">
    <property type="term" value="F:medium-chain fatty acyl-CoA dehydrogenase activity"/>
    <property type="evidence" value="ECO:0007669"/>
    <property type="project" value="UniProtKB-EC"/>
</dbReference>
<feature type="domain" description="Acyl-CoA dehydrogenase/oxidase N-terminal" evidence="7">
    <location>
        <begin position="37"/>
        <end position="150"/>
    </location>
</feature>
<dbReference type="Gene3D" id="1.10.540.10">
    <property type="entry name" value="Acyl-CoA dehydrogenase/oxidase, N-terminal domain"/>
    <property type="match status" value="1"/>
</dbReference>
<protein>
    <submittedName>
        <fullName evidence="8">Acyl-CoA dehydrogenase</fullName>
        <ecNumber evidence="8">1.3.8.7</ecNumber>
    </submittedName>
</protein>
<evidence type="ECO:0000259" key="5">
    <source>
        <dbReference type="Pfam" id="PF00441"/>
    </source>
</evidence>
<dbReference type="Pfam" id="PF02771">
    <property type="entry name" value="Acyl-CoA_dh_N"/>
    <property type="match status" value="1"/>
</dbReference>
<proteinExistence type="inferred from homology"/>
<dbReference type="PROSITE" id="PS00072">
    <property type="entry name" value="ACYL_COA_DH_1"/>
    <property type="match status" value="1"/>
</dbReference>
<dbReference type="InterPro" id="IPR046373">
    <property type="entry name" value="Acyl-CoA_Oxase/DH_mid-dom_sf"/>
</dbReference>
<evidence type="ECO:0000259" key="6">
    <source>
        <dbReference type="Pfam" id="PF02770"/>
    </source>
</evidence>
<feature type="domain" description="Acyl-CoA dehydrogenase/oxidase C-terminal" evidence="5">
    <location>
        <begin position="259"/>
        <end position="407"/>
    </location>
</feature>
<feature type="domain" description="Acyl-CoA oxidase/dehydrogenase middle" evidence="6">
    <location>
        <begin position="154"/>
        <end position="246"/>
    </location>
</feature>
<reference evidence="8 9" key="2">
    <citation type="submission" date="2024-11" db="EMBL/GenBank/DDBJ databases">
        <title>Using genomics to understand microbial adaptation to soil warming.</title>
        <authorList>
            <person name="Deangelis K.M. PhD."/>
        </authorList>
    </citation>
    <scope>NUCLEOTIDE SEQUENCE [LARGE SCALE GENOMIC DNA]</scope>
    <source>
        <strain evidence="8 9">GAS97</strain>
    </source>
</reference>
<organism evidence="8 9">
    <name type="scientific">Caballeronia udeis</name>
    <dbReference type="NCBI Taxonomy" id="1232866"/>
    <lineage>
        <taxon>Bacteria</taxon>
        <taxon>Pseudomonadati</taxon>
        <taxon>Pseudomonadota</taxon>
        <taxon>Betaproteobacteria</taxon>
        <taxon>Burkholderiales</taxon>
        <taxon>Burkholderiaceae</taxon>
        <taxon>Caballeronia</taxon>
    </lineage>
</organism>
<dbReference type="SUPFAM" id="SSF47203">
    <property type="entry name" value="Acyl-CoA dehydrogenase C-terminal domain-like"/>
    <property type="match status" value="1"/>
</dbReference>
<evidence type="ECO:0000313" key="9">
    <source>
        <dbReference type="Proteomes" id="UP001620514"/>
    </source>
</evidence>
<comment type="similarity">
    <text evidence="2">Belongs to the acyl-CoA dehydrogenase family.</text>
</comment>
<dbReference type="InterPro" id="IPR036250">
    <property type="entry name" value="AcylCo_DH-like_C"/>
</dbReference>
<dbReference type="Proteomes" id="UP001620514">
    <property type="component" value="Unassembled WGS sequence"/>
</dbReference>
<dbReference type="PANTHER" id="PTHR43884:SF22">
    <property type="entry name" value="BLR3437 PROTEIN"/>
    <property type="match status" value="1"/>
</dbReference>
<keyword evidence="9" id="KW-1185">Reference proteome</keyword>
<dbReference type="InterPro" id="IPR037069">
    <property type="entry name" value="AcylCoA_DH/ox_N_sf"/>
</dbReference>
<dbReference type="InterPro" id="IPR013786">
    <property type="entry name" value="AcylCoA_DH/ox_N"/>
</dbReference>
<dbReference type="PANTHER" id="PTHR43884">
    <property type="entry name" value="ACYL-COA DEHYDROGENASE"/>
    <property type="match status" value="1"/>
</dbReference>
<name>A0ABW8MG10_9BURK</name>
<dbReference type="Gene3D" id="1.20.140.10">
    <property type="entry name" value="Butyryl-CoA Dehydrogenase, subunit A, domain 3"/>
    <property type="match status" value="1"/>
</dbReference>
<keyword evidence="4" id="KW-0274">FAD</keyword>
<comment type="cofactor">
    <cofactor evidence="1">
        <name>FAD</name>
        <dbReference type="ChEBI" id="CHEBI:57692"/>
    </cofactor>
</comment>
<gene>
    <name evidence="8" type="ORF">ABH943_002634</name>
</gene>
<keyword evidence="3" id="KW-0285">Flavoprotein</keyword>
<sequence>MHLLRRRDLCSREIELANPQTTSDAFHDALAWPFFEERHRELGARIDAWASEHLGDTHAGHTNVDAICRRLVRELGAAGWLRYGIGGTAYGGHGDTIDTRAVCLLRETLARHSGLADFALAMQGLGSGAISLGGNEAQKQRYLPRVASGEAIAAFALTEPDAGSDVAALALSAREDGDSYVLNGEKTWISNGGIADFYVVFARTGEAAGARGISAFIVDADTPGLRIAERLDVIAPHPLARLSFENARVPRTALLGNPGEGFKLAMRTLDIFRTSVAAASLGFARRAMSEGIERAASRKMFGQTLGDFQLTQAKLAQMALTIDSSALLVYRAAWLRDQGKSVTREAALAKWHASEGAQQVIDAAVQLWGGSGVQSGAAVEQLYREIRALRIYEGATEVQQLIVGRDLLKAHAARNA</sequence>
<dbReference type="InterPro" id="IPR009075">
    <property type="entry name" value="AcylCo_DH/oxidase_C"/>
</dbReference>
<dbReference type="Pfam" id="PF00441">
    <property type="entry name" value="Acyl-CoA_dh_1"/>
    <property type="match status" value="1"/>
</dbReference>
<dbReference type="InterPro" id="IPR006089">
    <property type="entry name" value="Acyl-CoA_DH_CS"/>
</dbReference>
<evidence type="ECO:0000313" key="8">
    <source>
        <dbReference type="EMBL" id="MFK4442618.1"/>
    </source>
</evidence>
<keyword evidence="8" id="KW-0560">Oxidoreductase</keyword>
<dbReference type="Pfam" id="PF02770">
    <property type="entry name" value="Acyl-CoA_dh_M"/>
    <property type="match status" value="1"/>
</dbReference>
<dbReference type="InterPro" id="IPR006091">
    <property type="entry name" value="Acyl-CoA_Oxase/DH_mid-dom"/>
</dbReference>
<dbReference type="SUPFAM" id="SSF56645">
    <property type="entry name" value="Acyl-CoA dehydrogenase NM domain-like"/>
    <property type="match status" value="1"/>
</dbReference>
<dbReference type="Gene3D" id="2.40.110.10">
    <property type="entry name" value="Butyryl-CoA Dehydrogenase, subunit A, domain 2"/>
    <property type="match status" value="1"/>
</dbReference>
<dbReference type="InterPro" id="IPR009100">
    <property type="entry name" value="AcylCoA_DH/oxidase_NM_dom_sf"/>
</dbReference>
<dbReference type="EMBL" id="JBIYDN010000006">
    <property type="protein sequence ID" value="MFK4442618.1"/>
    <property type="molecule type" value="Genomic_DNA"/>
</dbReference>
<evidence type="ECO:0000256" key="2">
    <source>
        <dbReference type="ARBA" id="ARBA00009347"/>
    </source>
</evidence>
<evidence type="ECO:0000259" key="7">
    <source>
        <dbReference type="Pfam" id="PF02771"/>
    </source>
</evidence>
<reference evidence="8 9" key="1">
    <citation type="submission" date="2024-10" db="EMBL/GenBank/DDBJ databases">
        <authorList>
            <person name="Deangelis K."/>
            <person name="Huntemann M."/>
            <person name="Clum A."/>
            <person name="Wang J."/>
            <person name="Palaniappan K."/>
            <person name="Ritter S."/>
            <person name="Chen I.-M."/>
            <person name="Stamatis D."/>
            <person name="Reddy T."/>
            <person name="O'Malley R."/>
            <person name="Daum C."/>
            <person name="Ng V."/>
            <person name="Ivanova N."/>
            <person name="Kyrpides N."/>
            <person name="Woyke T."/>
        </authorList>
    </citation>
    <scope>NUCLEOTIDE SEQUENCE [LARGE SCALE GENOMIC DNA]</scope>
    <source>
        <strain evidence="8 9">GAS97</strain>
    </source>
</reference>